<gene>
    <name evidence="9" type="ORF">GHK86_10710</name>
</gene>
<evidence type="ECO:0000256" key="1">
    <source>
        <dbReference type="ARBA" id="ARBA00017378"/>
    </source>
</evidence>
<dbReference type="Pfam" id="PF02254">
    <property type="entry name" value="TrkA_N"/>
    <property type="match status" value="1"/>
</dbReference>
<accession>A0ABW9QUS9</accession>
<proteinExistence type="predicted"/>
<keyword evidence="4" id="KW-0630">Potassium</keyword>
<dbReference type="PROSITE" id="PS51201">
    <property type="entry name" value="RCK_N"/>
    <property type="match status" value="1"/>
</dbReference>
<dbReference type="SUPFAM" id="SSF51735">
    <property type="entry name" value="NAD(P)-binding Rossmann-fold domains"/>
    <property type="match status" value="1"/>
</dbReference>
<dbReference type="EMBL" id="WJHE01000511">
    <property type="protein sequence ID" value="MST33189.1"/>
    <property type="molecule type" value="Genomic_DNA"/>
</dbReference>
<dbReference type="Gene3D" id="3.40.50.720">
    <property type="entry name" value="NAD(P)-binding Rossmann-like Domain"/>
    <property type="match status" value="1"/>
</dbReference>
<evidence type="ECO:0000256" key="3">
    <source>
        <dbReference type="ARBA" id="ARBA00022538"/>
    </source>
</evidence>
<evidence type="ECO:0000259" key="8">
    <source>
        <dbReference type="PROSITE" id="PS51202"/>
    </source>
</evidence>
<dbReference type="PANTHER" id="PTHR43833">
    <property type="entry name" value="POTASSIUM CHANNEL PROTEIN 2-RELATED-RELATED"/>
    <property type="match status" value="1"/>
</dbReference>
<keyword evidence="5" id="KW-0520">NAD</keyword>
<feature type="domain" description="RCK C-terminal" evidence="8">
    <location>
        <begin position="139"/>
        <end position="220"/>
    </location>
</feature>
<evidence type="ECO:0000313" key="9">
    <source>
        <dbReference type="EMBL" id="MST33189.1"/>
    </source>
</evidence>
<evidence type="ECO:0000313" key="10">
    <source>
        <dbReference type="Proteomes" id="UP000437736"/>
    </source>
</evidence>
<evidence type="ECO:0000256" key="6">
    <source>
        <dbReference type="ARBA" id="ARBA00023065"/>
    </source>
</evidence>
<keyword evidence="2" id="KW-0813">Transport</keyword>
<dbReference type="InterPro" id="IPR036291">
    <property type="entry name" value="NAD(P)-bd_dom_sf"/>
</dbReference>
<dbReference type="InterPro" id="IPR036721">
    <property type="entry name" value="RCK_C_sf"/>
</dbReference>
<dbReference type="InterPro" id="IPR006037">
    <property type="entry name" value="RCK_C"/>
</dbReference>
<dbReference type="PRINTS" id="PR00335">
    <property type="entry name" value="KUPTAKETRKA"/>
</dbReference>
<sequence length="228" mass="23692">MKAVIVGAGNVGVFLASDLRAAGHDVTVLEEDPDLVTELATSHPEVHWVAGDGCEYTTLDRIGLAEADVVVAATGDDEDNLVVSLLAKQEFAVPRVVGRVNHPKNEWMFNQTWGVDVAVSTPHLLSAVVEEAVSVGSLVRLLRLDASGVRLVEVTLSGGSPACGVALAALGMPRDATVVAVVRRGGVVVPRGDTRLDAGDEILVLVSPEAEDEVRRLLTGPVGVPGSG</sequence>
<keyword evidence="10" id="KW-1185">Reference proteome</keyword>
<protein>
    <recommendedName>
        <fullName evidence="1">Trk system potassium uptake protein TrkA</fullName>
    </recommendedName>
</protein>
<dbReference type="InterPro" id="IPR050721">
    <property type="entry name" value="Trk_Ktr_HKT_K-transport"/>
</dbReference>
<dbReference type="Pfam" id="PF02080">
    <property type="entry name" value="TrkA_C"/>
    <property type="match status" value="1"/>
</dbReference>
<dbReference type="Gene3D" id="3.30.70.1450">
    <property type="entry name" value="Regulator of K+ conductance, C-terminal domain"/>
    <property type="match status" value="1"/>
</dbReference>
<dbReference type="Proteomes" id="UP000437736">
    <property type="component" value="Unassembled WGS sequence"/>
</dbReference>
<dbReference type="InterPro" id="IPR006036">
    <property type="entry name" value="K_uptake_TrkA"/>
</dbReference>
<dbReference type="SUPFAM" id="SSF116726">
    <property type="entry name" value="TrkA C-terminal domain-like"/>
    <property type="match status" value="1"/>
</dbReference>
<evidence type="ECO:0000256" key="4">
    <source>
        <dbReference type="ARBA" id="ARBA00022958"/>
    </source>
</evidence>
<keyword evidence="3" id="KW-0633">Potassium transport</keyword>
<comment type="caution">
    <text evidence="9">The sequence shown here is derived from an EMBL/GenBank/DDBJ whole genome shotgun (WGS) entry which is preliminary data.</text>
</comment>
<reference evidence="9 10" key="1">
    <citation type="submission" date="2019-11" db="EMBL/GenBank/DDBJ databases">
        <title>Acidiferrimicrobium australis gen. nov., sp. nov., an acidophilic and obligately heterotrophic, member of the Actinobacteria that catalyses dissimilatory oxido- reduction of iron isolated from metal-rich acidic water in Chile.</title>
        <authorList>
            <person name="Gonzalez D."/>
            <person name="Huber K."/>
            <person name="Hedrich S."/>
            <person name="Rojas-Villalobos C."/>
            <person name="Quatrini R."/>
            <person name="Dinamarca M.A."/>
            <person name="Schwarz A."/>
            <person name="Canales C."/>
            <person name="Nancucheo I."/>
        </authorList>
    </citation>
    <scope>NUCLEOTIDE SEQUENCE [LARGE SCALE GENOMIC DNA]</scope>
    <source>
        <strain evidence="9 10">USS-CCA1</strain>
    </source>
</reference>
<evidence type="ECO:0000256" key="2">
    <source>
        <dbReference type="ARBA" id="ARBA00022448"/>
    </source>
</evidence>
<dbReference type="PROSITE" id="PS51202">
    <property type="entry name" value="RCK_C"/>
    <property type="match status" value="1"/>
</dbReference>
<dbReference type="PANTHER" id="PTHR43833:SF5">
    <property type="entry name" value="TRK SYSTEM POTASSIUM UPTAKE PROTEIN TRKA"/>
    <property type="match status" value="1"/>
</dbReference>
<keyword evidence="6" id="KW-0406">Ion transport</keyword>
<feature type="domain" description="RCK N-terminal" evidence="7">
    <location>
        <begin position="1"/>
        <end position="119"/>
    </location>
</feature>
<evidence type="ECO:0000256" key="5">
    <source>
        <dbReference type="ARBA" id="ARBA00023027"/>
    </source>
</evidence>
<dbReference type="InterPro" id="IPR003148">
    <property type="entry name" value="RCK_N"/>
</dbReference>
<name>A0ABW9QUS9_9ACTN</name>
<evidence type="ECO:0000259" key="7">
    <source>
        <dbReference type="PROSITE" id="PS51201"/>
    </source>
</evidence>
<organism evidence="9 10">
    <name type="scientific">Acidiferrimicrobium australe</name>
    <dbReference type="NCBI Taxonomy" id="2664430"/>
    <lineage>
        <taxon>Bacteria</taxon>
        <taxon>Bacillati</taxon>
        <taxon>Actinomycetota</taxon>
        <taxon>Acidimicrobiia</taxon>
        <taxon>Acidimicrobiales</taxon>
        <taxon>Acidimicrobiaceae</taxon>
        <taxon>Acidiferrimicrobium</taxon>
    </lineage>
</organism>